<keyword evidence="3" id="KW-0067">ATP-binding</keyword>
<dbReference type="Pfam" id="PF00152">
    <property type="entry name" value="tRNA-synt_2"/>
    <property type="match status" value="1"/>
</dbReference>
<dbReference type="EMBL" id="JBHSDL010000014">
    <property type="protein sequence ID" value="MFC4375371.1"/>
    <property type="molecule type" value="Genomic_DNA"/>
</dbReference>
<protein>
    <submittedName>
        <fullName evidence="7">Asparagine synthetase A</fullName>
    </submittedName>
</protein>
<keyword evidence="1" id="KW-0436">Ligase</keyword>
<gene>
    <name evidence="7" type="ORF">ACFO5K_14820</name>
</gene>
<name>A0ABV8VJC2_9NOCA</name>
<keyword evidence="5" id="KW-0030">Aminoacyl-tRNA synthetase</keyword>
<dbReference type="RefSeq" id="WP_378561963.1">
    <property type="nucleotide sequence ID" value="NZ_JBHSDL010000014.1"/>
</dbReference>
<dbReference type="Gene3D" id="3.30.930.10">
    <property type="entry name" value="Bira Bifunctional Protein, Domain 2"/>
    <property type="match status" value="1"/>
</dbReference>
<keyword evidence="4" id="KW-0648">Protein biosynthesis</keyword>
<dbReference type="SUPFAM" id="SSF55681">
    <property type="entry name" value="Class II aaRS and biotin synthetases"/>
    <property type="match status" value="1"/>
</dbReference>
<dbReference type="PANTHER" id="PTHR22594">
    <property type="entry name" value="ASPARTYL/LYSYL-TRNA SYNTHETASE"/>
    <property type="match status" value="1"/>
</dbReference>
<evidence type="ECO:0000313" key="7">
    <source>
        <dbReference type="EMBL" id="MFC4375371.1"/>
    </source>
</evidence>
<feature type="domain" description="Aminoacyl-transfer RNA synthetases class-II family profile" evidence="6">
    <location>
        <begin position="95"/>
        <end position="331"/>
    </location>
</feature>
<dbReference type="InterPro" id="IPR004364">
    <property type="entry name" value="Aa-tRNA-synt_II"/>
</dbReference>
<evidence type="ECO:0000256" key="4">
    <source>
        <dbReference type="ARBA" id="ARBA00022917"/>
    </source>
</evidence>
<dbReference type="InterPro" id="IPR045864">
    <property type="entry name" value="aa-tRNA-synth_II/BPL/LPL"/>
</dbReference>
<dbReference type="InterPro" id="IPR006195">
    <property type="entry name" value="aa-tRNA-synth_II"/>
</dbReference>
<evidence type="ECO:0000256" key="2">
    <source>
        <dbReference type="ARBA" id="ARBA00022741"/>
    </source>
</evidence>
<comment type="caution">
    <text evidence="7">The sequence shown here is derived from an EMBL/GenBank/DDBJ whole genome shotgun (WGS) entry which is preliminary data.</text>
</comment>
<organism evidence="7 8">
    <name type="scientific">Nocardia halotolerans</name>
    <dbReference type="NCBI Taxonomy" id="1755878"/>
    <lineage>
        <taxon>Bacteria</taxon>
        <taxon>Bacillati</taxon>
        <taxon>Actinomycetota</taxon>
        <taxon>Actinomycetes</taxon>
        <taxon>Mycobacteriales</taxon>
        <taxon>Nocardiaceae</taxon>
        <taxon>Nocardia</taxon>
    </lineage>
</organism>
<evidence type="ECO:0000256" key="5">
    <source>
        <dbReference type="ARBA" id="ARBA00023146"/>
    </source>
</evidence>
<evidence type="ECO:0000256" key="3">
    <source>
        <dbReference type="ARBA" id="ARBA00022840"/>
    </source>
</evidence>
<accession>A0ABV8VJC2</accession>
<dbReference type="PANTHER" id="PTHR22594:SF48">
    <property type="entry name" value="ASPARAGINYL-TRNA SYNTHETASE-RELATED PROTEIN (N-TRUNCATION)"/>
    <property type="match status" value="1"/>
</dbReference>
<sequence length="331" mass="37098">MSTESMTTSPPAPYLHLTSPRTVATLAMQAKFLAGAREFLTAEGFTELLPPIIGPVTDPGARGAKQVDIDYYGHRYKLMTSGILYKQASLLSFGKIFCLAPNVRLEPLETAVTHRHLVEFHQLDVEFAHGSRAQAMDLAERLTRHCVEHVVATCGRELEILGRDQGELTRAVARRYGRQRHSEVVGDLRELGHPQDEHTEIDWVGEELISTMREIPFFITDYPKGSRGFYDRESAQEPGVLRNFDLIFPGGFGEMMSGSEREADYGRVMRRIRETGENPAKYEWYLTLARKGLPPSAGFGLGVERFTRFLGGLDAVWEATAYPKLPGQARP</sequence>
<evidence type="ECO:0000256" key="1">
    <source>
        <dbReference type="ARBA" id="ARBA00022598"/>
    </source>
</evidence>
<evidence type="ECO:0000313" key="8">
    <source>
        <dbReference type="Proteomes" id="UP001595844"/>
    </source>
</evidence>
<dbReference type="NCBIfam" id="NF005052">
    <property type="entry name" value="PRK06462.1-1"/>
    <property type="match status" value="1"/>
</dbReference>
<dbReference type="Proteomes" id="UP001595844">
    <property type="component" value="Unassembled WGS sequence"/>
</dbReference>
<reference evidence="8" key="1">
    <citation type="journal article" date="2019" name="Int. J. Syst. Evol. Microbiol.">
        <title>The Global Catalogue of Microorganisms (GCM) 10K type strain sequencing project: providing services to taxonomists for standard genome sequencing and annotation.</title>
        <authorList>
            <consortium name="The Broad Institute Genomics Platform"/>
            <consortium name="The Broad Institute Genome Sequencing Center for Infectious Disease"/>
            <person name="Wu L."/>
            <person name="Ma J."/>
        </authorList>
    </citation>
    <scope>NUCLEOTIDE SEQUENCE [LARGE SCALE GENOMIC DNA]</scope>
    <source>
        <strain evidence="8">IBRC-M 10490</strain>
    </source>
</reference>
<proteinExistence type="predicted"/>
<keyword evidence="8" id="KW-1185">Reference proteome</keyword>
<evidence type="ECO:0000259" key="6">
    <source>
        <dbReference type="PROSITE" id="PS50862"/>
    </source>
</evidence>
<keyword evidence="2" id="KW-0547">Nucleotide-binding</keyword>
<dbReference type="PROSITE" id="PS50862">
    <property type="entry name" value="AA_TRNA_LIGASE_II"/>
    <property type="match status" value="1"/>
</dbReference>